<dbReference type="InterPro" id="IPR029058">
    <property type="entry name" value="AB_hydrolase_fold"/>
</dbReference>
<evidence type="ECO:0000256" key="2">
    <source>
        <dbReference type="ARBA" id="ARBA00023157"/>
    </source>
</evidence>
<feature type="signal peptide" evidence="3">
    <location>
        <begin position="1"/>
        <end position="19"/>
    </location>
</feature>
<dbReference type="InterPro" id="IPR000675">
    <property type="entry name" value="Cutinase/axe"/>
</dbReference>
<dbReference type="PANTHER" id="PTHR33630">
    <property type="entry name" value="CUTINASE RV1984C-RELATED-RELATED"/>
    <property type="match status" value="1"/>
</dbReference>
<dbReference type="SMART" id="SM01110">
    <property type="entry name" value="Cutinase"/>
    <property type="match status" value="1"/>
</dbReference>
<feature type="chain" id="PRO_5005503060" description="Cutinase" evidence="3">
    <location>
        <begin position="20"/>
        <end position="221"/>
    </location>
</feature>
<dbReference type="EMBL" id="CYGV01001762">
    <property type="protein sequence ID" value="CUA77052.1"/>
    <property type="molecule type" value="Genomic_DNA"/>
</dbReference>
<evidence type="ECO:0000313" key="4">
    <source>
        <dbReference type="EMBL" id="CUA77052.1"/>
    </source>
</evidence>
<name>A0A0K6GEN2_9AGAM</name>
<protein>
    <recommendedName>
        <fullName evidence="6">Cutinase</fullName>
    </recommendedName>
</protein>
<reference evidence="4 5" key="1">
    <citation type="submission" date="2015-07" db="EMBL/GenBank/DDBJ databases">
        <authorList>
            <person name="Noorani M."/>
        </authorList>
    </citation>
    <scope>NUCLEOTIDE SEQUENCE [LARGE SCALE GENOMIC DNA]</scope>
    <source>
        <strain evidence="4">BBA 69670</strain>
    </source>
</reference>
<evidence type="ECO:0000256" key="1">
    <source>
        <dbReference type="ARBA" id="ARBA00022801"/>
    </source>
</evidence>
<organism evidence="4 5">
    <name type="scientific">Rhizoctonia solani</name>
    <dbReference type="NCBI Taxonomy" id="456999"/>
    <lineage>
        <taxon>Eukaryota</taxon>
        <taxon>Fungi</taxon>
        <taxon>Dikarya</taxon>
        <taxon>Basidiomycota</taxon>
        <taxon>Agaricomycotina</taxon>
        <taxon>Agaricomycetes</taxon>
        <taxon>Cantharellales</taxon>
        <taxon>Ceratobasidiaceae</taxon>
        <taxon>Rhizoctonia</taxon>
    </lineage>
</organism>
<evidence type="ECO:0000313" key="5">
    <source>
        <dbReference type="Proteomes" id="UP000044841"/>
    </source>
</evidence>
<dbReference type="GO" id="GO:0052689">
    <property type="term" value="F:carboxylic ester hydrolase activity"/>
    <property type="evidence" value="ECO:0007669"/>
    <property type="project" value="UniProtKB-ARBA"/>
</dbReference>
<dbReference type="PANTHER" id="PTHR33630:SF9">
    <property type="entry name" value="CUTINASE 4"/>
    <property type="match status" value="1"/>
</dbReference>
<keyword evidence="3" id="KW-0732">Signal</keyword>
<keyword evidence="2" id="KW-1015">Disulfide bond</keyword>
<proteinExistence type="predicted"/>
<dbReference type="SUPFAM" id="SSF53474">
    <property type="entry name" value="alpha/beta-Hydrolases"/>
    <property type="match status" value="1"/>
</dbReference>
<dbReference type="Pfam" id="PF01083">
    <property type="entry name" value="Cutinase"/>
    <property type="match status" value="1"/>
</dbReference>
<dbReference type="AlphaFoldDB" id="A0A0K6GEN2"/>
<evidence type="ECO:0000256" key="3">
    <source>
        <dbReference type="SAM" id="SignalP"/>
    </source>
</evidence>
<dbReference type="Proteomes" id="UP000044841">
    <property type="component" value="Unassembled WGS sequence"/>
</dbReference>
<sequence length="221" mass="23724">MLSSSVLLCLLFFPIFSSAAPIVGALTPCSDLHLVFLVGANERKRPGAVGGPLSTVLQALIPGTTTYTVPYNNNYELRKSVVHGADLAVSKIARQAAHCPEQRFAIGGYSKGALVIHKMNLPDDLKAKIVAIVAFGDPAYRIPVLGNAWPINSPVVNRNPRSGYIDSQNVATFCNRGDIICLRGLKATPHRIYGKDGSIAVAAAFIRDRMNAWVKKPTTGQ</sequence>
<accession>A0A0K6GEN2</accession>
<gene>
    <name evidence="4" type="ORF">RSOLAG22IIIB_12514</name>
</gene>
<keyword evidence="5" id="KW-1185">Reference proteome</keyword>
<keyword evidence="1" id="KW-0378">Hydrolase</keyword>
<evidence type="ECO:0008006" key="6">
    <source>
        <dbReference type="Google" id="ProtNLM"/>
    </source>
</evidence>
<dbReference type="Gene3D" id="3.40.50.1820">
    <property type="entry name" value="alpha/beta hydrolase"/>
    <property type="match status" value="1"/>
</dbReference>